<evidence type="ECO:0000256" key="1">
    <source>
        <dbReference type="SAM" id="SignalP"/>
    </source>
</evidence>
<evidence type="ECO:0008006" key="4">
    <source>
        <dbReference type="Google" id="ProtNLM"/>
    </source>
</evidence>
<reference evidence="2 3" key="1">
    <citation type="submission" date="2011-04" db="EMBL/GenBank/DDBJ databases">
        <authorList>
            <person name="Muzny D."/>
            <person name="Qin X."/>
            <person name="Deng J."/>
            <person name="Jiang H."/>
            <person name="Liu Y."/>
            <person name="Qu J."/>
            <person name="Song X.-Z."/>
            <person name="Zhang L."/>
            <person name="Thornton R."/>
            <person name="Coyle M."/>
            <person name="Francisco L."/>
            <person name="Jackson L."/>
            <person name="Javaid M."/>
            <person name="Korchina V."/>
            <person name="Kovar C."/>
            <person name="Mata R."/>
            <person name="Mathew T."/>
            <person name="Ngo R."/>
            <person name="Nguyen L."/>
            <person name="Nguyen N."/>
            <person name="Okwuonu G."/>
            <person name="Ongeri F."/>
            <person name="Pham C."/>
            <person name="Simmons D."/>
            <person name="Wilczek-Boney K."/>
            <person name="Hale W."/>
            <person name="Jakkamsetti A."/>
            <person name="Pham P."/>
            <person name="Ruth R."/>
            <person name="San Lucas F."/>
            <person name="Warren J."/>
            <person name="Zhang J."/>
            <person name="Zhao Z."/>
            <person name="Zhou C."/>
            <person name="Zhu D."/>
            <person name="Lee S."/>
            <person name="Bess C."/>
            <person name="Blankenburg K."/>
            <person name="Forbes L."/>
            <person name="Fu Q."/>
            <person name="Gubbala S."/>
            <person name="Hirani K."/>
            <person name="Jayaseelan J.C."/>
            <person name="Lara F."/>
            <person name="Munidasa M."/>
            <person name="Palculict T."/>
            <person name="Patil S."/>
            <person name="Pu L.-L."/>
            <person name="Saada N."/>
            <person name="Tang L."/>
            <person name="Weissenberger G."/>
            <person name="Zhu Y."/>
            <person name="Hemphill L."/>
            <person name="Shang Y."/>
            <person name="Youmans B."/>
            <person name="Ayvaz T."/>
            <person name="Ross M."/>
            <person name="Santibanez J."/>
            <person name="Aqrawi P."/>
            <person name="Gross S."/>
            <person name="Joshi V."/>
            <person name="Fowler G."/>
            <person name="Nazareth L."/>
            <person name="Reid J."/>
            <person name="Worley K."/>
            <person name="Petrosino J."/>
            <person name="Highlander S."/>
            <person name="Gibbs R."/>
        </authorList>
    </citation>
    <scope>NUCLEOTIDE SEQUENCE [LARGE SCALE GENOMIC DNA]</scope>
    <source>
        <strain evidence="2 3">DSM 2778</strain>
    </source>
</reference>
<comment type="caution">
    <text evidence="2">The sequence shown here is derived from an EMBL/GenBank/DDBJ whole genome shotgun (WGS) entry which is preliminary data.</text>
</comment>
<accession>F5RP69</accession>
<dbReference type="EMBL" id="AFHQ01000052">
    <property type="protein sequence ID" value="EGK57885.1"/>
    <property type="molecule type" value="Genomic_DNA"/>
</dbReference>
<proteinExistence type="predicted"/>
<name>F5RP69_9FIRM</name>
<dbReference type="eggNOG" id="COG1933">
    <property type="taxonomic scope" value="Bacteria"/>
</dbReference>
<dbReference type="STRING" id="888060.HMPREF9081_2055"/>
<dbReference type="AlphaFoldDB" id="F5RP69"/>
<evidence type="ECO:0000313" key="3">
    <source>
        <dbReference type="Proteomes" id="UP000004067"/>
    </source>
</evidence>
<dbReference type="HOGENOM" id="CLU_1303080_0_0_9"/>
<keyword evidence="1" id="KW-0732">Signal</keyword>
<dbReference type="Proteomes" id="UP000004067">
    <property type="component" value="Unassembled WGS sequence"/>
</dbReference>
<sequence>MKFLRPAACILAVMLVFPLTGCKVVSKIFNAAKKEVAQEVVEEGVKHAAGAAVGDNQAKSSRSAAPSAGKSNLAKAGGAMVAGGAAAGVAAASEAANSNQGTKEAVNTLVGYYHNIAAGKMSAAYNSLTWEMQNQLGTYESFSQSYNTTVSNDVSNIKIISETPSQVVLSYQLNSQDKINGRISNQVFLGKATLSKSEGRWLIGEFEVKVK</sequence>
<evidence type="ECO:0000313" key="2">
    <source>
        <dbReference type="EMBL" id="EGK57885.1"/>
    </source>
</evidence>
<protein>
    <recommendedName>
        <fullName evidence="4">Lipoprotein</fullName>
    </recommendedName>
</protein>
<dbReference type="RefSeq" id="WP_006307133.1">
    <property type="nucleotide sequence ID" value="NZ_GL892076.1"/>
</dbReference>
<feature type="chain" id="PRO_5039711668" description="Lipoprotein" evidence="1">
    <location>
        <begin position="22"/>
        <end position="211"/>
    </location>
</feature>
<gene>
    <name evidence="2" type="ORF">HMPREF9081_2055</name>
</gene>
<keyword evidence="3" id="KW-1185">Reference proteome</keyword>
<feature type="signal peptide" evidence="1">
    <location>
        <begin position="1"/>
        <end position="21"/>
    </location>
</feature>
<organism evidence="2 3">
    <name type="scientific">Centipeda periodontii DSM 2778</name>
    <dbReference type="NCBI Taxonomy" id="888060"/>
    <lineage>
        <taxon>Bacteria</taxon>
        <taxon>Bacillati</taxon>
        <taxon>Bacillota</taxon>
        <taxon>Negativicutes</taxon>
        <taxon>Selenomonadales</taxon>
        <taxon>Selenomonadaceae</taxon>
        <taxon>Centipeda</taxon>
    </lineage>
</organism>